<accession>Q7AJX7</accession>
<dbReference type="InterPro" id="IPR019734">
    <property type="entry name" value="TPR_rpt"/>
</dbReference>
<sequence>MVEKLASSEVANRLNEWYDTIKQQDVERASKLRNEVQEAINQMEEDQNVLQYFNLIDSRFRQVIEEFDKSKTILKSIKNQTERSETDQLLRYYYFFFNGLYEFYKRNYIQAIHYYRQAENFLISIPDEIEHAEFHIQLANAYYGIEQNFFSLSHAKKALNIYLNHENYVNRLITTQLTIAANELDLKQYGSAETLYKKAIKTASEHNHAFMEVLGYFNLGICYELQDKLEFARDCFEAALDISYPQENKRDSYLRIKYMLARTLFKMELVDEAMDWFEDAQTLVDATNEETYQAKLKIIYSIYKTYDETSIDNGLEVLREKKLWHDVSDLTTNAARHFKKKEMFKLATKYFSEALLAKEKIPMLHKEVESE</sequence>
<proteinExistence type="predicted"/>
<dbReference type="KEGG" id="bha:BH0661"/>
<organism evidence="2 3">
    <name type="scientific">Halalkalibacterium halodurans (strain ATCC BAA-125 / DSM 18197 / FERM 7344 / JCM 9153 / C-125)</name>
    <name type="common">Bacillus halodurans</name>
    <dbReference type="NCBI Taxonomy" id="272558"/>
    <lineage>
        <taxon>Bacteria</taxon>
        <taxon>Bacillati</taxon>
        <taxon>Bacillota</taxon>
        <taxon>Bacilli</taxon>
        <taxon>Bacillales</taxon>
        <taxon>Bacillaceae</taxon>
        <taxon>Halalkalibacterium (ex Joshi et al. 2022)</taxon>
    </lineage>
</organism>
<dbReference type="AlphaFoldDB" id="Q7AJX7"/>
<dbReference type="Pfam" id="PF18801">
    <property type="entry name" value="RapH_N"/>
    <property type="match status" value="1"/>
</dbReference>
<dbReference type="InterPro" id="IPR011990">
    <property type="entry name" value="TPR-like_helical_dom_sf"/>
</dbReference>
<dbReference type="SMR" id="Q7AJX7"/>
<name>Q7AJX7_HALH5</name>
<evidence type="ECO:0000313" key="2">
    <source>
        <dbReference type="EMBL" id="BAB04380.1"/>
    </source>
</evidence>
<gene>
    <name evidence="2" type="ordered locus">BH0661</name>
</gene>
<dbReference type="SMART" id="SM00028">
    <property type="entry name" value="TPR"/>
    <property type="match status" value="5"/>
</dbReference>
<dbReference type="STRING" id="272558.gene:10726535"/>
<dbReference type="eggNOG" id="COG0457">
    <property type="taxonomic scope" value="Bacteria"/>
</dbReference>
<reference evidence="2 3" key="1">
    <citation type="journal article" date="2000" name="Nucleic Acids Res.">
        <title>Complete genome sequence of the alkaliphilic bacterium Bacillus halodurans and genomic sequence comparison with Bacillus subtilis.</title>
        <authorList>
            <person name="Takami H."/>
            <person name="Nakasone K."/>
            <person name="Takaki Y."/>
            <person name="Maeno G."/>
            <person name="Sasaki R."/>
            <person name="Masui N."/>
            <person name="Fuji F."/>
            <person name="Hirama C."/>
            <person name="Nakamura Y."/>
            <person name="Ogasawara N."/>
            <person name="Kuhara S."/>
            <person name="Horikoshi K."/>
        </authorList>
    </citation>
    <scope>NUCLEOTIDE SEQUENCE [LARGE SCALE GENOMIC DNA]</scope>
    <source>
        <strain evidence="3">ATCC BAA-125 / DSM 18197 / FERM 7344 / JCM 9153 / C-125</strain>
    </source>
</reference>
<protein>
    <submittedName>
        <fullName evidence="2">Response regulator aspartate phosphatase</fullName>
    </submittedName>
</protein>
<dbReference type="HOGENOM" id="CLU_060258_1_0_9"/>
<keyword evidence="1" id="KW-0175">Coiled coil</keyword>
<dbReference type="PIR" id="T44297">
    <property type="entry name" value="T44297"/>
</dbReference>
<dbReference type="Gene3D" id="1.25.40.10">
    <property type="entry name" value="Tetratricopeptide repeat domain"/>
    <property type="match status" value="1"/>
</dbReference>
<dbReference type="OrthoDB" id="2957368at2"/>
<keyword evidence="3" id="KW-1185">Reference proteome</keyword>
<dbReference type="SUPFAM" id="SSF48452">
    <property type="entry name" value="TPR-like"/>
    <property type="match status" value="1"/>
</dbReference>
<feature type="coiled-coil region" evidence="1">
    <location>
        <begin position="22"/>
        <end position="49"/>
    </location>
</feature>
<dbReference type="Proteomes" id="UP000001258">
    <property type="component" value="Chromosome"/>
</dbReference>
<evidence type="ECO:0000256" key="1">
    <source>
        <dbReference type="SAM" id="Coils"/>
    </source>
</evidence>
<evidence type="ECO:0000313" key="3">
    <source>
        <dbReference type="Proteomes" id="UP000001258"/>
    </source>
</evidence>
<dbReference type="EMBL" id="BA000004">
    <property type="protein sequence ID" value="BAB04380.1"/>
    <property type="molecule type" value="Genomic_DNA"/>
</dbReference>
<dbReference type="RefSeq" id="WP_010896837.1">
    <property type="nucleotide sequence ID" value="NC_002570.2"/>
</dbReference>